<feature type="compositionally biased region" description="Low complexity" evidence="1">
    <location>
        <begin position="631"/>
        <end position="653"/>
    </location>
</feature>
<sequence>MPRNKKSTAATAGTGADPAAQEPAVAAPPAEAGPAAPSVPTTDPSSAFGKQESSGRIRGPVEEVIAKRVRTLGKKIQRFRAYAAQPADKLNADQRAAIASLPVLEAQSRELEDLIKSGGPVEVAELGEAAKMRGLKEDAEKESKVAAEGSSAASLTSLAEPLSRFLKLHALLHPARSADHEHLTFSPLSLPSQLQDEVQATDILRVGKMYEELLGGGEAAAGVLRGLVKGSTGDDEENDHIHKLLELVSQSSVDEAVEPAADADAEVEAAPQTTNGQDRTPVGASMAQDESKSIAKGNGSGHEEEDSAPVHPSKQSGGGLVFLQDDELDSGRTERETEVGQEDGQGQAQAEGDGEGDGFEMVEQPAAHEDMFKRITEHYDTPAPLLAAPSAIEKLAGETFNWADETDEAPASAPARAAETETEKKADEPAAAAEPSASLAVAPDTFAETPAGAAPAAAKSDSPTPRAADGQTGRGGRGGGGGRGRGGPGGRGRGNGNGGNRANGSSPTGPRGGNGNSSTGANGETGQVGLPIPTKPGMGRMGSTKAGVVIDEDGFEMRVKPSARGRGGAGGGAGEGGRGRGRGGFGGQGQGQGQAREGGEYRGGAGGRGRGGNGGNGGRGGFRNGPGGPKPNGNGNQKVTESAALAGAGEAAAVDGRLQ</sequence>
<dbReference type="Proteomes" id="UP001164286">
    <property type="component" value="Unassembled WGS sequence"/>
</dbReference>
<feature type="compositionally biased region" description="Low complexity" evidence="1">
    <location>
        <begin position="429"/>
        <end position="443"/>
    </location>
</feature>
<feature type="region of interest" description="Disordered" evidence="1">
    <location>
        <begin position="253"/>
        <end position="372"/>
    </location>
</feature>
<comment type="caution">
    <text evidence="2">The sequence shown here is derived from an EMBL/GenBank/DDBJ whole genome shotgun (WGS) entry which is preliminary data.</text>
</comment>
<feature type="compositionally biased region" description="Basic and acidic residues" evidence="1">
    <location>
        <begin position="418"/>
        <end position="428"/>
    </location>
</feature>
<proteinExistence type="predicted"/>
<dbReference type="EMBL" id="JAKWFO010000014">
    <property type="protein sequence ID" value="KAI9632245.1"/>
    <property type="molecule type" value="Genomic_DNA"/>
</dbReference>
<feature type="compositionally biased region" description="Low complexity" evidence="1">
    <location>
        <begin position="342"/>
        <end position="351"/>
    </location>
</feature>
<keyword evidence="3" id="KW-1185">Reference proteome</keyword>
<feature type="compositionally biased region" description="Gly residues" evidence="1">
    <location>
        <begin position="472"/>
        <end position="501"/>
    </location>
</feature>
<feature type="region of interest" description="Disordered" evidence="1">
    <location>
        <begin position="1"/>
        <end position="60"/>
    </location>
</feature>
<dbReference type="AlphaFoldDB" id="A0AA38H1H9"/>
<feature type="compositionally biased region" description="Low complexity" evidence="1">
    <location>
        <begin position="516"/>
        <end position="525"/>
    </location>
</feature>
<feature type="compositionally biased region" description="Low complexity" evidence="1">
    <location>
        <begin position="8"/>
        <end position="40"/>
    </location>
</feature>
<feature type="region of interest" description="Disordered" evidence="1">
    <location>
        <begin position="400"/>
        <end position="659"/>
    </location>
</feature>
<name>A0AA38H1H9_9TREE</name>
<evidence type="ECO:0000313" key="2">
    <source>
        <dbReference type="EMBL" id="KAI9632245.1"/>
    </source>
</evidence>
<protein>
    <submittedName>
        <fullName evidence="2">Uncharacterized protein</fullName>
    </submittedName>
</protein>
<feature type="compositionally biased region" description="Gly residues" evidence="1">
    <location>
        <begin position="565"/>
        <end position="592"/>
    </location>
</feature>
<gene>
    <name evidence="2" type="ORF">MKK02DRAFT_30112</name>
</gene>
<dbReference type="RefSeq" id="XP_052942022.1">
    <property type="nucleotide sequence ID" value="XM_053087975.1"/>
</dbReference>
<organism evidence="2 3">
    <name type="scientific">Dioszegia hungarica</name>
    <dbReference type="NCBI Taxonomy" id="4972"/>
    <lineage>
        <taxon>Eukaryota</taxon>
        <taxon>Fungi</taxon>
        <taxon>Dikarya</taxon>
        <taxon>Basidiomycota</taxon>
        <taxon>Agaricomycotina</taxon>
        <taxon>Tremellomycetes</taxon>
        <taxon>Tremellales</taxon>
        <taxon>Bulleribasidiaceae</taxon>
        <taxon>Dioszegia</taxon>
    </lineage>
</organism>
<feature type="compositionally biased region" description="Acidic residues" evidence="1">
    <location>
        <begin position="255"/>
        <end position="267"/>
    </location>
</feature>
<feature type="compositionally biased region" description="Gly residues" evidence="1">
    <location>
        <begin position="601"/>
        <end position="627"/>
    </location>
</feature>
<feature type="compositionally biased region" description="Basic and acidic residues" evidence="1">
    <location>
        <begin position="329"/>
        <end position="338"/>
    </location>
</feature>
<reference evidence="2" key="1">
    <citation type="journal article" date="2022" name="G3 (Bethesda)">
        <title>High quality genome of the basidiomycete yeast Dioszegia hungarica PDD-24b-2 isolated from cloud water.</title>
        <authorList>
            <person name="Jarrige D."/>
            <person name="Haridas S."/>
            <person name="Bleykasten-Grosshans C."/>
            <person name="Joly M."/>
            <person name="Nadalig T."/>
            <person name="Sancelme M."/>
            <person name="Vuilleumier S."/>
            <person name="Grigoriev I.V."/>
            <person name="Amato P."/>
            <person name="Bringel F."/>
        </authorList>
    </citation>
    <scope>NUCLEOTIDE SEQUENCE</scope>
    <source>
        <strain evidence="2">PDD-24b-2</strain>
    </source>
</reference>
<accession>A0AA38H1H9</accession>
<evidence type="ECO:0000313" key="3">
    <source>
        <dbReference type="Proteomes" id="UP001164286"/>
    </source>
</evidence>
<dbReference type="GeneID" id="77727180"/>
<evidence type="ECO:0000256" key="1">
    <source>
        <dbReference type="SAM" id="MobiDB-lite"/>
    </source>
</evidence>